<dbReference type="CDD" id="cd03801">
    <property type="entry name" value="GT4_PimA-like"/>
    <property type="match status" value="1"/>
</dbReference>
<proteinExistence type="predicted"/>
<keyword evidence="2 4" id="KW-0808">Transferase</keyword>
<dbReference type="InterPro" id="IPR028098">
    <property type="entry name" value="Glyco_trans_4-like_N"/>
</dbReference>
<sequence length="350" mass="39272">MRVALLAFSVRGAMGQYLEALVPPLSQHLDLSLYVPEHFEGNVPVKVVRFPTGASRAQALRRFLDPRPARTLWQQILTEKPDCLYLFNGEGYPWALWLARWAKKEGVPLFLTLHDPDPHPGNPWEAANALLRRWVVPLATSVHVHSQVFVDKARKLGARHVVVIPHGSFADRFLRHAKPGVQREEDLVLFFGRLEAYKGIDILVKAVLALEGRRRALIAGPGQVPRILRRAMREHPSWFEVHNRYVPDEEAALFFQRASVLVLPYRQATQSSLPLIGAAFGLAVVASAIGAFVEDVPRVGGILVPPNNPQTLAQVLAIAKPKERSYHNPDLTFQLLARQFVAWLEGGLRR</sequence>
<dbReference type="RefSeq" id="WP_259330001.1">
    <property type="nucleotide sequence ID" value="NZ_AP024270.1"/>
</dbReference>
<dbReference type="AlphaFoldDB" id="A0A7R7YHY4"/>
<evidence type="ECO:0000259" key="3">
    <source>
        <dbReference type="Pfam" id="PF13579"/>
    </source>
</evidence>
<name>A0A7R7YHY4_THETH</name>
<dbReference type="Pfam" id="PF13579">
    <property type="entry name" value="Glyco_trans_4_4"/>
    <property type="match status" value="1"/>
</dbReference>
<keyword evidence="1" id="KW-0328">Glycosyltransferase</keyword>
<dbReference type="EMBL" id="AP024270">
    <property type="protein sequence ID" value="BCP65737.1"/>
    <property type="molecule type" value="Genomic_DNA"/>
</dbReference>
<protein>
    <submittedName>
        <fullName evidence="4">Glycosyl transferase</fullName>
    </submittedName>
</protein>
<accession>A0A7R7YHY4</accession>
<evidence type="ECO:0000313" key="4">
    <source>
        <dbReference type="EMBL" id="BCP65737.1"/>
    </source>
</evidence>
<evidence type="ECO:0000256" key="1">
    <source>
        <dbReference type="ARBA" id="ARBA00022676"/>
    </source>
</evidence>
<dbReference type="GO" id="GO:0016757">
    <property type="term" value="F:glycosyltransferase activity"/>
    <property type="evidence" value="ECO:0007669"/>
    <property type="project" value="UniProtKB-KW"/>
</dbReference>
<feature type="domain" description="Glycosyltransferase subfamily 4-like N-terminal" evidence="3">
    <location>
        <begin position="42"/>
        <end position="167"/>
    </location>
</feature>
<dbReference type="Proteomes" id="UP000596099">
    <property type="component" value="Chromosome"/>
</dbReference>
<dbReference type="Pfam" id="PF13692">
    <property type="entry name" value="Glyco_trans_1_4"/>
    <property type="match status" value="1"/>
</dbReference>
<dbReference type="SUPFAM" id="SSF53756">
    <property type="entry name" value="UDP-Glycosyltransferase/glycogen phosphorylase"/>
    <property type="match status" value="1"/>
</dbReference>
<organism evidence="4 5">
    <name type="scientific">Thermus thermophilus</name>
    <dbReference type="NCBI Taxonomy" id="274"/>
    <lineage>
        <taxon>Bacteria</taxon>
        <taxon>Thermotogati</taxon>
        <taxon>Deinococcota</taxon>
        <taxon>Deinococci</taxon>
        <taxon>Thermales</taxon>
        <taxon>Thermaceae</taxon>
        <taxon>Thermus</taxon>
    </lineage>
</organism>
<dbReference type="Gene3D" id="3.40.50.2000">
    <property type="entry name" value="Glycogen Phosphorylase B"/>
    <property type="match status" value="2"/>
</dbReference>
<dbReference type="PANTHER" id="PTHR12526">
    <property type="entry name" value="GLYCOSYLTRANSFERASE"/>
    <property type="match status" value="1"/>
</dbReference>
<gene>
    <name evidence="4" type="ORF">TthHB5018_06710</name>
</gene>
<dbReference type="PANTHER" id="PTHR12526:SF510">
    <property type="entry name" value="D-INOSITOL 3-PHOSPHATE GLYCOSYLTRANSFERASE"/>
    <property type="match status" value="1"/>
</dbReference>
<evidence type="ECO:0000256" key="2">
    <source>
        <dbReference type="ARBA" id="ARBA00022679"/>
    </source>
</evidence>
<reference evidence="5" key="1">
    <citation type="submission" date="2021-01" db="EMBL/GenBank/DDBJ databases">
        <title>Complete Genome Sequence of Thermus thermophilus Strain HB5018, Isolated from Mine Onsen Hot Spring.</title>
        <authorList>
            <person name="Miyazaki K."/>
            <person name="Moriya T."/>
            <person name="Nemoto N."/>
            <person name="Oshima T."/>
            <person name="Yura K."/>
            <person name="Bessho Y."/>
        </authorList>
    </citation>
    <scope>NUCLEOTIDE SEQUENCE [LARGE SCALE GENOMIC DNA]</scope>
    <source>
        <strain evidence="5">HB5018</strain>
    </source>
</reference>
<evidence type="ECO:0000313" key="5">
    <source>
        <dbReference type="Proteomes" id="UP000596099"/>
    </source>
</evidence>